<accession>A0A1A6FXD7</accession>
<gene>
    <name evidence="2" type="ORF">A6R68_10266</name>
</gene>
<organism evidence="2 3">
    <name type="scientific">Neotoma lepida</name>
    <name type="common">Desert woodrat</name>
    <dbReference type="NCBI Taxonomy" id="56216"/>
    <lineage>
        <taxon>Eukaryota</taxon>
        <taxon>Metazoa</taxon>
        <taxon>Chordata</taxon>
        <taxon>Craniata</taxon>
        <taxon>Vertebrata</taxon>
        <taxon>Euteleostomi</taxon>
        <taxon>Mammalia</taxon>
        <taxon>Eutheria</taxon>
        <taxon>Euarchontoglires</taxon>
        <taxon>Glires</taxon>
        <taxon>Rodentia</taxon>
        <taxon>Myomorpha</taxon>
        <taxon>Muroidea</taxon>
        <taxon>Cricetidae</taxon>
        <taxon>Neotominae</taxon>
        <taxon>Neotoma</taxon>
    </lineage>
</organism>
<feature type="region of interest" description="Disordered" evidence="1">
    <location>
        <begin position="39"/>
        <end position="64"/>
    </location>
</feature>
<reference evidence="2 3" key="1">
    <citation type="submission" date="2016-06" db="EMBL/GenBank/DDBJ databases">
        <title>The Draft Genome Sequence and Annotation of the Desert Woodrat Neotoma lepida.</title>
        <authorList>
            <person name="Campbell M."/>
            <person name="Oakeson K.F."/>
            <person name="Yandell M."/>
            <person name="Halpert J.R."/>
            <person name="Dearing D."/>
        </authorList>
    </citation>
    <scope>NUCLEOTIDE SEQUENCE [LARGE SCALE GENOMIC DNA]</scope>
    <source>
        <strain evidence="2">417</strain>
        <tissue evidence="2">Liver</tissue>
    </source>
</reference>
<evidence type="ECO:0000256" key="1">
    <source>
        <dbReference type="SAM" id="MobiDB-lite"/>
    </source>
</evidence>
<dbReference type="EMBL" id="LZPO01115350">
    <property type="protein sequence ID" value="OBS58606.1"/>
    <property type="molecule type" value="Genomic_DNA"/>
</dbReference>
<evidence type="ECO:0000313" key="3">
    <source>
        <dbReference type="Proteomes" id="UP000092124"/>
    </source>
</evidence>
<dbReference type="AlphaFoldDB" id="A0A1A6FXD7"/>
<sequence length="64" mass="7374">MDTLRRKAGLDSLFRLTWDDVTKCCSKTLPKVVEFPPLKRQPGFPRGREEGKARWAHGRTFSPT</sequence>
<name>A0A1A6FXD7_NEOLE</name>
<evidence type="ECO:0000313" key="2">
    <source>
        <dbReference type="EMBL" id="OBS58606.1"/>
    </source>
</evidence>
<keyword evidence="3" id="KW-1185">Reference proteome</keyword>
<comment type="caution">
    <text evidence="2">The sequence shown here is derived from an EMBL/GenBank/DDBJ whole genome shotgun (WGS) entry which is preliminary data.</text>
</comment>
<proteinExistence type="predicted"/>
<dbReference type="Proteomes" id="UP000092124">
    <property type="component" value="Unassembled WGS sequence"/>
</dbReference>
<protein>
    <submittedName>
        <fullName evidence="2">Uncharacterized protein</fullName>
    </submittedName>
</protein>